<evidence type="ECO:0000256" key="4">
    <source>
        <dbReference type="ARBA" id="ARBA00022475"/>
    </source>
</evidence>
<dbReference type="Proteomes" id="UP000002318">
    <property type="component" value="Chromosome"/>
</dbReference>
<feature type="transmembrane region" description="Helical" evidence="9">
    <location>
        <begin position="310"/>
        <end position="333"/>
    </location>
</feature>
<proteinExistence type="inferred from homology"/>
<keyword evidence="12" id="KW-1185">Reference proteome</keyword>
<keyword evidence="4" id="KW-1003">Cell membrane</keyword>
<sequence>MDKQRVLEFRGGWCLSFVPIAVFFLFCILLFLVYLSYDLHALAMGGFLGLLIGAPLAKDYKQYWDAVIRGISSPNSVTIVVILFVIGMFSQMMKDSSASEGFVWIANTIGMKGGLFVAFTFLATCVISTATGSSIGTMFAAFPIFFASGVALGANPACLAGAITSGCIFGDNLAPISDTTIASASTQTYNDKQKTAEIAGVVASRFKYSLVASIAALIIYLIIGGKGGTIAEDVGTLGDPVKLFMLIPVALLLIVAVVSRNLFKAISVGLVTGIITGLLSGIFTWDSLFASSGELGNHVSGFLPTGVQSIMGTVTLVISVFGIMGVLQAAGALDHLVEAILGSRMGQSVRGTEAAIAIGACLTTAIFGGVTSAAILTFGPVVNEIGNRKGIHPFRRANLLDGFVNSLPVALPFLSVFVFISVALSGVNPVSLAGGLIYPMALFVTLVVAIITGWGLRYEGKNGEELRRPQ</sequence>
<feature type="transmembrane region" description="Helical" evidence="9">
    <location>
        <begin position="206"/>
        <end position="223"/>
    </location>
</feature>
<feature type="transmembrane region" description="Helical" evidence="9">
    <location>
        <begin position="436"/>
        <end position="456"/>
    </location>
</feature>
<dbReference type="PANTHER" id="PTHR33451:SF5">
    <property type="entry name" value="NA+_H+ ANTIPORTER"/>
    <property type="match status" value="1"/>
</dbReference>
<dbReference type="GO" id="GO:0015297">
    <property type="term" value="F:antiporter activity"/>
    <property type="evidence" value="ECO:0007669"/>
    <property type="project" value="UniProtKB-KW"/>
</dbReference>
<dbReference type="HOGENOM" id="CLU_043525_1_0_12"/>
<evidence type="ECO:0000256" key="3">
    <source>
        <dbReference type="ARBA" id="ARBA00022449"/>
    </source>
</evidence>
<evidence type="ECO:0000256" key="1">
    <source>
        <dbReference type="ARBA" id="ARBA00004651"/>
    </source>
</evidence>
<gene>
    <name evidence="11" type="ordered locus">Spirs_3317</name>
</gene>
<evidence type="ECO:0000256" key="5">
    <source>
        <dbReference type="ARBA" id="ARBA00022692"/>
    </source>
</evidence>
<evidence type="ECO:0000313" key="12">
    <source>
        <dbReference type="Proteomes" id="UP000002318"/>
    </source>
</evidence>
<dbReference type="GO" id="GO:0005886">
    <property type="term" value="C:plasma membrane"/>
    <property type="evidence" value="ECO:0007669"/>
    <property type="project" value="UniProtKB-SubCell"/>
</dbReference>
<dbReference type="EMBL" id="CP002116">
    <property type="protein sequence ID" value="ADK82413.1"/>
    <property type="molecule type" value="Genomic_DNA"/>
</dbReference>
<feature type="domain" description="Na+/H+ antiporter NhaC-like C-terminal" evidence="10">
    <location>
        <begin position="21"/>
        <end position="224"/>
    </location>
</feature>
<dbReference type="KEGG" id="ssm:Spirs_3317"/>
<evidence type="ECO:0000256" key="8">
    <source>
        <dbReference type="ARBA" id="ARBA00038435"/>
    </source>
</evidence>
<evidence type="ECO:0000313" key="11">
    <source>
        <dbReference type="EMBL" id="ADK82413.1"/>
    </source>
</evidence>
<evidence type="ECO:0000256" key="9">
    <source>
        <dbReference type="SAM" id="Phobius"/>
    </source>
</evidence>
<keyword evidence="5 9" id="KW-0812">Transmembrane</keyword>
<dbReference type="OrthoDB" id="9790605at2"/>
<comment type="subcellular location">
    <subcellularLocation>
        <location evidence="1">Cell membrane</location>
        <topology evidence="1">Multi-pass membrane protein</topology>
    </subcellularLocation>
</comment>
<dbReference type="PANTHER" id="PTHR33451">
    <property type="entry name" value="MALATE-2H(+)/NA(+)-LACTATE ANTIPORTER"/>
    <property type="match status" value="1"/>
</dbReference>
<evidence type="ECO:0000256" key="7">
    <source>
        <dbReference type="ARBA" id="ARBA00023136"/>
    </source>
</evidence>
<feature type="transmembrane region" description="Helical" evidence="9">
    <location>
        <begin position="77"/>
        <end position="93"/>
    </location>
</feature>
<feature type="transmembrane region" description="Helical" evidence="9">
    <location>
        <begin position="243"/>
        <end position="263"/>
    </location>
</feature>
<evidence type="ECO:0000256" key="6">
    <source>
        <dbReference type="ARBA" id="ARBA00022989"/>
    </source>
</evidence>
<evidence type="ECO:0000256" key="2">
    <source>
        <dbReference type="ARBA" id="ARBA00022448"/>
    </source>
</evidence>
<keyword evidence="2" id="KW-0813">Transport</keyword>
<comment type="similarity">
    <text evidence="8">Belongs to the NhaC Na(+)/H(+) (TC 2.A.35) antiporter family.</text>
</comment>
<accession>E1RAP5</accession>
<evidence type="ECO:0000259" key="10">
    <source>
        <dbReference type="Pfam" id="PF03553"/>
    </source>
</evidence>
<reference evidence="11 12" key="1">
    <citation type="journal article" date="2010" name="Stand. Genomic Sci.">
        <title>Complete genome sequence of Spirochaeta smaragdinae type strain (SEBR 4228).</title>
        <authorList>
            <person name="Mavromatis K."/>
            <person name="Yasawong M."/>
            <person name="Chertkov O."/>
            <person name="Lapidus A."/>
            <person name="Lucas S."/>
            <person name="Nolan M."/>
            <person name="Del Rio T.G."/>
            <person name="Tice H."/>
            <person name="Cheng J.F."/>
            <person name="Pitluck S."/>
            <person name="Liolios K."/>
            <person name="Ivanova N."/>
            <person name="Tapia R."/>
            <person name="Han C."/>
            <person name="Bruce D."/>
            <person name="Goodwin L."/>
            <person name="Pati A."/>
            <person name="Chen A."/>
            <person name="Palaniappan K."/>
            <person name="Land M."/>
            <person name="Hauser L."/>
            <person name="Chang Y.J."/>
            <person name="Jeffries C.D."/>
            <person name="Detter J.C."/>
            <person name="Rohde M."/>
            <person name="Brambilla E."/>
            <person name="Spring S."/>
            <person name="Goker M."/>
            <person name="Sikorski J."/>
            <person name="Woyke T."/>
            <person name="Bristow J."/>
            <person name="Eisen J.A."/>
            <person name="Markowitz V."/>
            <person name="Hugenholtz P."/>
            <person name="Klenk H.P."/>
            <person name="Kyrpides N.C."/>
        </authorList>
    </citation>
    <scope>NUCLEOTIDE SEQUENCE [LARGE SCALE GENOMIC DNA]</scope>
    <source>
        <strain evidence="12">DSM 11293 / JCM 15392 / SEBR 4228</strain>
    </source>
</reference>
<keyword evidence="7 9" id="KW-0472">Membrane</keyword>
<dbReference type="STRING" id="573413.Spirs_3317"/>
<dbReference type="AlphaFoldDB" id="E1RAP5"/>
<feature type="transmembrane region" description="Helical" evidence="9">
    <location>
        <begin position="354"/>
        <end position="382"/>
    </location>
</feature>
<feature type="transmembrane region" description="Helical" evidence="9">
    <location>
        <begin position="12"/>
        <end position="33"/>
    </location>
</feature>
<feature type="transmembrane region" description="Helical" evidence="9">
    <location>
        <begin position="402"/>
        <end position="424"/>
    </location>
</feature>
<name>E1RAP5_SEDSS</name>
<protein>
    <submittedName>
        <fullName evidence="11">Na+/H+ antiporter NhaC</fullName>
    </submittedName>
</protein>
<dbReference type="InterPro" id="IPR018461">
    <property type="entry name" value="Na/H_Antiport_NhaC-like_C"/>
</dbReference>
<dbReference type="eggNOG" id="COG1757">
    <property type="taxonomic scope" value="Bacteria"/>
</dbReference>
<dbReference type="InterPro" id="IPR052180">
    <property type="entry name" value="NhaC_Na-H+_Antiporter"/>
</dbReference>
<feature type="transmembrane region" description="Helical" evidence="9">
    <location>
        <begin position="270"/>
        <end position="290"/>
    </location>
</feature>
<dbReference type="Pfam" id="PF03553">
    <property type="entry name" value="Na_H_antiporter"/>
    <property type="match status" value="1"/>
</dbReference>
<organism evidence="11 12">
    <name type="scientific">Sediminispirochaeta smaragdinae (strain DSM 11293 / JCM 15392 / SEBR 4228)</name>
    <name type="common">Spirochaeta smaragdinae</name>
    <dbReference type="NCBI Taxonomy" id="573413"/>
    <lineage>
        <taxon>Bacteria</taxon>
        <taxon>Pseudomonadati</taxon>
        <taxon>Spirochaetota</taxon>
        <taxon>Spirochaetia</taxon>
        <taxon>Spirochaetales</taxon>
        <taxon>Spirochaetaceae</taxon>
        <taxon>Sediminispirochaeta</taxon>
    </lineage>
</organism>
<dbReference type="RefSeq" id="WP_013255872.1">
    <property type="nucleotide sequence ID" value="NC_014364.1"/>
</dbReference>
<keyword evidence="3" id="KW-0050">Antiport</keyword>
<feature type="transmembrane region" description="Helical" evidence="9">
    <location>
        <begin position="113"/>
        <end position="146"/>
    </location>
</feature>
<keyword evidence="6 9" id="KW-1133">Transmembrane helix</keyword>